<name>D2RIT0_ACIFV</name>
<keyword evidence="3" id="KW-1185">Reference proteome</keyword>
<evidence type="ECO:0000259" key="1">
    <source>
        <dbReference type="Pfam" id="PF12358"/>
    </source>
</evidence>
<dbReference type="EMBL" id="CP001859">
    <property type="protein sequence ID" value="ADB46982.1"/>
    <property type="molecule type" value="Genomic_DNA"/>
</dbReference>
<evidence type="ECO:0000313" key="2">
    <source>
        <dbReference type="EMBL" id="ADB46982.1"/>
    </source>
</evidence>
<dbReference type="OrthoDB" id="1551227at2"/>
<dbReference type="eggNOG" id="ENOG502Z8ZM">
    <property type="taxonomic scope" value="Bacteria"/>
</dbReference>
<dbReference type="AlphaFoldDB" id="D2RIT0"/>
<dbReference type="HOGENOM" id="CLU_055256_0_0_9"/>
<dbReference type="RefSeq" id="WP_012937972.1">
    <property type="nucleotide sequence ID" value="NC_013740.1"/>
</dbReference>
<dbReference type="KEGG" id="afn:Acfer_0586"/>
<protein>
    <recommendedName>
        <fullName evidence="1">DUF3644 domain-containing protein</fullName>
    </recommendedName>
</protein>
<accession>D2RIT0</accession>
<dbReference type="GeneID" id="78334339"/>
<gene>
    <name evidence="2" type="ordered locus">Acfer_0586</name>
</gene>
<dbReference type="Pfam" id="PF12358">
    <property type="entry name" value="DUF3644"/>
    <property type="match status" value="1"/>
</dbReference>
<evidence type="ECO:0000313" key="3">
    <source>
        <dbReference type="Proteomes" id="UP000001902"/>
    </source>
</evidence>
<proteinExistence type="predicted"/>
<feature type="domain" description="DUF3644" evidence="1">
    <location>
        <begin position="13"/>
        <end position="201"/>
    </location>
</feature>
<organism evidence="2 3">
    <name type="scientific">Acidaminococcus fermentans (strain ATCC 25085 / DSM 20731 / CCUG 9996 / CIP 106432 / VR4)</name>
    <dbReference type="NCBI Taxonomy" id="591001"/>
    <lineage>
        <taxon>Bacteria</taxon>
        <taxon>Bacillati</taxon>
        <taxon>Bacillota</taxon>
        <taxon>Negativicutes</taxon>
        <taxon>Acidaminococcales</taxon>
        <taxon>Acidaminococcaceae</taxon>
        <taxon>Acidaminococcus</taxon>
    </lineage>
</organism>
<sequence>MTIALRQGKAKSILENSRSCVLTAVETYNRPNNLYRSENYIVLMIIGWTKLLHAYFQAKIGSKYFYKAENGRYKKVNGEKRAWDLKECIKQFNKREPEFKLSEAVRKNLYFFIGIRNKIEHSFWCGSDLDMYVFGECQALLFNYEKLLNELFGDSYAIEGCLAFALQFSHRRSENQSISQKMLLSKEIRDLKNYIDKYKTDLNQDVYDSQEYSIKLLLIPKVSNTNRHDMALEFVNWNAIDEKDRESYQKVTAIIKDKIVYKNASNVDLLKPSDVIEKVKQRTGESLNIANHTCLWKSFGVRPETNSQDKFDTIDKYCLYDEPHNDYLYTGEWVNFIVNLIEKYKFNKDNIKERCETKLDLKEYEYNGGC</sequence>
<dbReference type="InterPro" id="IPR022104">
    <property type="entry name" value="DUF3644"/>
</dbReference>
<reference evidence="2 3" key="1">
    <citation type="journal article" date="2010" name="Stand. Genomic Sci.">
        <title>Complete genome sequence of Acidaminococcus fermentans type strain (VR4).</title>
        <authorList>
            <person name="Chang Y.J."/>
            <person name="Pukall R."/>
            <person name="Saunders E."/>
            <person name="Lapidus A."/>
            <person name="Copeland A."/>
            <person name="Nolan M."/>
            <person name="Glavina Del Rio T."/>
            <person name="Lucas S."/>
            <person name="Chen F."/>
            <person name="Tice H."/>
            <person name="Cheng J.F."/>
            <person name="Han C."/>
            <person name="Detter J.C."/>
            <person name="Bruce D."/>
            <person name="Goodwin L."/>
            <person name="Pitluck S."/>
            <person name="Mikhailova N."/>
            <person name="Liolios K."/>
            <person name="Pati A."/>
            <person name="Ivanova N."/>
            <person name="Mavromatis K."/>
            <person name="Chen A."/>
            <person name="Palaniappan K."/>
            <person name="Land M."/>
            <person name="Hauser L."/>
            <person name="Jeffries C.D."/>
            <person name="Brettin T."/>
            <person name="Rohde M."/>
            <person name="Goker M."/>
            <person name="Bristow J."/>
            <person name="Eisen J.A."/>
            <person name="Markowitz V."/>
            <person name="Hugenholtz P."/>
            <person name="Kyrpides N.C."/>
            <person name="Klenk H.P."/>
        </authorList>
    </citation>
    <scope>NUCLEOTIDE SEQUENCE [LARGE SCALE GENOMIC DNA]</scope>
    <source>
        <strain evidence="3">ATCC 25085 / DSM 20731 / CCUG 9996 / CIP 106432 / VR4</strain>
    </source>
</reference>
<dbReference type="Proteomes" id="UP000001902">
    <property type="component" value="Chromosome"/>
</dbReference>